<comment type="caution">
    <text evidence="1">The sequence shown here is derived from an EMBL/GenBank/DDBJ whole genome shotgun (WGS) entry which is preliminary data.</text>
</comment>
<dbReference type="AlphaFoldDB" id="A0A2C1L5B7"/>
<dbReference type="Proteomes" id="UP000225766">
    <property type="component" value="Unassembled WGS sequence"/>
</dbReference>
<accession>A0A2C1L5B7</accession>
<reference evidence="1 2" key="1">
    <citation type="submission" date="2017-09" db="EMBL/GenBank/DDBJ databases">
        <title>Large-scale bioinformatics analysis of Bacillus genomes uncovers conserved roles of natural products in bacterial physiology.</title>
        <authorList>
            <consortium name="Agbiome Team Llc"/>
            <person name="Bleich R.M."/>
            <person name="Grubbs K.J."/>
            <person name="Santa Maria K.C."/>
            <person name="Allen S.E."/>
            <person name="Farag S."/>
            <person name="Shank E.A."/>
            <person name="Bowers A."/>
        </authorList>
    </citation>
    <scope>NUCLEOTIDE SEQUENCE [LARGE SCALE GENOMIC DNA]</scope>
    <source>
        <strain evidence="1 2">AFS040105</strain>
    </source>
</reference>
<organism evidence="1 2">
    <name type="scientific">Bacillus cereus</name>
    <dbReference type="NCBI Taxonomy" id="1396"/>
    <lineage>
        <taxon>Bacteria</taxon>
        <taxon>Bacillati</taxon>
        <taxon>Bacillota</taxon>
        <taxon>Bacilli</taxon>
        <taxon>Bacillales</taxon>
        <taxon>Bacillaceae</taxon>
        <taxon>Bacillus</taxon>
        <taxon>Bacillus cereus group</taxon>
    </lineage>
</organism>
<gene>
    <name evidence="1" type="ORF">COD19_17075</name>
</gene>
<dbReference type="EMBL" id="NUMG01000023">
    <property type="protein sequence ID" value="PGU00066.1"/>
    <property type="molecule type" value="Genomic_DNA"/>
</dbReference>
<evidence type="ECO:0000313" key="2">
    <source>
        <dbReference type="Proteomes" id="UP000225766"/>
    </source>
</evidence>
<dbReference type="RefSeq" id="WP_098882802.1">
    <property type="nucleotide sequence ID" value="NZ_NUMG01000023.1"/>
</dbReference>
<sequence length="136" mass="15979">MTEVKYLKSMHTSFGKEVIKLTPQIPERTYFTRSCEHLLSVLSIYIMSETFVNEKLRPVKYNELIISSLALLNEFNTWEKLNEKLHSASNPDFKAVLENDALFYLNPSWEENDYAQRSWAMEEAKQRLELLEKAAL</sequence>
<name>A0A2C1L5B7_BACCE</name>
<evidence type="ECO:0000313" key="1">
    <source>
        <dbReference type="EMBL" id="PGU00066.1"/>
    </source>
</evidence>
<protein>
    <submittedName>
        <fullName evidence="1">Uncharacterized protein</fullName>
    </submittedName>
</protein>
<proteinExistence type="predicted"/>